<dbReference type="OrthoDB" id="18786at2759"/>
<gene>
    <name evidence="7" type="ORF">D9Q98_002138</name>
</gene>
<keyword evidence="3" id="KW-0333">Golgi apparatus</keyword>
<evidence type="ECO:0000313" key="7">
    <source>
        <dbReference type="EMBL" id="KAI3436080.1"/>
    </source>
</evidence>
<evidence type="ECO:0000256" key="2">
    <source>
        <dbReference type="ARBA" id="ARBA00020974"/>
    </source>
</evidence>
<evidence type="ECO:0000259" key="5">
    <source>
        <dbReference type="Pfam" id="PF10392"/>
    </source>
</evidence>
<keyword evidence="8" id="KW-1185">Reference proteome</keyword>
<dbReference type="InterPro" id="IPR049176">
    <property type="entry name" value="COG5_N"/>
</dbReference>
<reference evidence="7" key="2">
    <citation type="submission" date="2020-11" db="EMBL/GenBank/DDBJ databases">
        <authorList>
            <person name="Cecchin M."/>
            <person name="Marcolungo L."/>
            <person name="Rossato M."/>
            <person name="Girolomoni L."/>
            <person name="Cosentino E."/>
            <person name="Cuine S."/>
            <person name="Li-Beisson Y."/>
            <person name="Delledonne M."/>
            <person name="Ballottari M."/>
        </authorList>
    </citation>
    <scope>NUCLEOTIDE SEQUENCE</scope>
    <source>
        <strain evidence="7">211/11P</strain>
        <tissue evidence="7">Whole cell</tissue>
    </source>
</reference>
<dbReference type="PANTHER" id="PTHR13228">
    <property type="entry name" value="CONSERVED OLIGOMERIC GOLGI COMPLEX COMPONENT 5"/>
    <property type="match status" value="1"/>
</dbReference>
<evidence type="ECO:0000259" key="6">
    <source>
        <dbReference type="Pfam" id="PF20649"/>
    </source>
</evidence>
<evidence type="ECO:0000256" key="3">
    <source>
        <dbReference type="ARBA" id="ARBA00023034"/>
    </source>
</evidence>
<dbReference type="AlphaFoldDB" id="A0A9D4Z0E2"/>
<dbReference type="InterPro" id="IPR048485">
    <property type="entry name" value="COG5_helical"/>
</dbReference>
<dbReference type="Pfam" id="PF10392">
    <property type="entry name" value="COG5_N"/>
    <property type="match status" value="1"/>
</dbReference>
<dbReference type="Pfam" id="PF20649">
    <property type="entry name" value="COG5_C"/>
    <property type="match status" value="1"/>
</dbReference>
<protein>
    <recommendedName>
        <fullName evidence="2">Conserved oligomeric Golgi complex subunit 5</fullName>
    </recommendedName>
</protein>
<organism evidence="7 8">
    <name type="scientific">Chlorella vulgaris</name>
    <name type="common">Green alga</name>
    <dbReference type="NCBI Taxonomy" id="3077"/>
    <lineage>
        <taxon>Eukaryota</taxon>
        <taxon>Viridiplantae</taxon>
        <taxon>Chlorophyta</taxon>
        <taxon>core chlorophytes</taxon>
        <taxon>Trebouxiophyceae</taxon>
        <taxon>Chlorellales</taxon>
        <taxon>Chlorellaceae</taxon>
        <taxon>Chlorella clade</taxon>
        <taxon>Chlorella</taxon>
    </lineage>
</organism>
<comment type="subcellular location">
    <subcellularLocation>
        <location evidence="1">Golgi apparatus membrane</location>
        <topology evidence="1">Peripheral membrane protein</topology>
    </subcellularLocation>
</comment>
<comment type="caution">
    <text evidence="7">The sequence shown here is derived from an EMBL/GenBank/DDBJ whole genome shotgun (WGS) entry which is preliminary data.</text>
</comment>
<feature type="domain" description="Conserved oligomeric Golgi complex subunit 5 helical" evidence="6">
    <location>
        <begin position="188"/>
        <end position="389"/>
    </location>
</feature>
<accession>A0A9D4Z0E2</accession>
<dbReference type="GO" id="GO:0006891">
    <property type="term" value="P:intra-Golgi vesicle-mediated transport"/>
    <property type="evidence" value="ECO:0007669"/>
    <property type="project" value="InterPro"/>
</dbReference>
<evidence type="ECO:0000256" key="4">
    <source>
        <dbReference type="ARBA" id="ARBA00023136"/>
    </source>
</evidence>
<feature type="domain" description="Conserved oligomeric Golgi complex subunit 5 N-terminal" evidence="5">
    <location>
        <begin position="29"/>
        <end position="154"/>
    </location>
</feature>
<name>A0A9D4Z0E2_CHLVU</name>
<sequence>MGKGGKTNDGPQALHMQAHELLTSDKFKPFQSDSFDAAEFASRSLQSESHTTAQAQTEQLQAGVTALDAALRQLVLQHQGELIAQTARLTEAESAVQRIGLSVRSLQMVAARVKAEVAEPYQVVATQTRQLMNLQATVDLLRHVTHRLKLVQKLRQQMAAADGAGVLEVAKAAKLLSEIAAVDAEADLCGIAAVEADAEFLQTAAAVVRSQSEAALKSGLECLSQADVGSALQVLYNLNELQQAVVQLAEQAAASFGRELAAALDPRKLTASSVTAGGGGGGLPGSAAKVQEVLWDRLGGALEQLQRSAIQVWHLQRVLLKKRDPLSHTLFLDVVAPKESDPLPLERFWAKAIAAMSDGFAGAFATARGGFVRDSLIGSYPRLAGLLEAAAARVLRDSSARDVAAALDDDQVDALLEAAGDFENAYKAQALARLSEAASAAFPGGSRGLCSAADLQKSIARLHEELKAASGSPRLALMVAGTVGQALVMMAGKAEYMAGSGPDLRAVATPCNAAQLRNIALCNCLQEVHRSAAGMLGRLPPAAAEALAGPLAELQAAAVAAVAPIFRALVEGMEEALVHMHSTPAYAGGTGSSAAGAGAAGAALVDTSPYMHDLARQLTHCRLEFLSKFNPSPVSPVPSVARSLVERMAARLLLFAVRHASLLRPLPQNGKLQLAKDLAELEAAVGQHLLPLEQLGGPARALRAFRRLLFVESADLEGSPVLKELPRPEVLHHLYSRAPAELQSPHTRSSLTPAQYSLWLDGHSEAETLKFIRTALDACASKAKAADGFEATFPLMKRLAAAP</sequence>
<dbReference type="Proteomes" id="UP001055712">
    <property type="component" value="Unassembled WGS sequence"/>
</dbReference>
<dbReference type="GO" id="GO:0000139">
    <property type="term" value="C:Golgi membrane"/>
    <property type="evidence" value="ECO:0007669"/>
    <property type="project" value="UniProtKB-SubCell"/>
</dbReference>
<dbReference type="InterPro" id="IPR019465">
    <property type="entry name" value="Cog5"/>
</dbReference>
<evidence type="ECO:0000313" key="8">
    <source>
        <dbReference type="Proteomes" id="UP001055712"/>
    </source>
</evidence>
<dbReference type="GO" id="GO:0017119">
    <property type="term" value="C:Golgi transport complex"/>
    <property type="evidence" value="ECO:0007669"/>
    <property type="project" value="InterPro"/>
</dbReference>
<proteinExistence type="predicted"/>
<dbReference type="EMBL" id="SIDB01000002">
    <property type="protein sequence ID" value="KAI3436080.1"/>
    <property type="molecule type" value="Genomic_DNA"/>
</dbReference>
<evidence type="ECO:0000256" key="1">
    <source>
        <dbReference type="ARBA" id="ARBA00004395"/>
    </source>
</evidence>
<reference evidence="7" key="1">
    <citation type="journal article" date="2019" name="Plant J.">
        <title>Chlorella vulgaris genome assembly and annotation reveals the molecular basis for metabolic acclimation to high light conditions.</title>
        <authorList>
            <person name="Cecchin M."/>
            <person name="Marcolungo L."/>
            <person name="Rossato M."/>
            <person name="Girolomoni L."/>
            <person name="Cosentino E."/>
            <person name="Cuine S."/>
            <person name="Li-Beisson Y."/>
            <person name="Delledonne M."/>
            <person name="Ballottari M."/>
        </authorList>
    </citation>
    <scope>NUCLEOTIDE SEQUENCE</scope>
    <source>
        <strain evidence="7">211/11P</strain>
    </source>
</reference>
<keyword evidence="4" id="KW-0472">Membrane</keyword>
<dbReference type="PANTHER" id="PTHR13228:SF3">
    <property type="entry name" value="CONSERVED OLIGOMERIC GOLGI COMPLEX SUBUNIT 5"/>
    <property type="match status" value="1"/>
</dbReference>